<protein>
    <recommendedName>
        <fullName evidence="2">F-box domain-containing protein</fullName>
    </recommendedName>
</protein>
<evidence type="ECO:0000313" key="4">
    <source>
        <dbReference type="Proteomes" id="UP001194696"/>
    </source>
</evidence>
<reference evidence="3 4" key="1">
    <citation type="journal article" date="2020" name="Fungal Divers.">
        <title>Resolving the Mortierellaceae phylogeny through synthesis of multi-gene phylogenetics and phylogenomics.</title>
        <authorList>
            <person name="Vandepol N."/>
            <person name="Liber J."/>
            <person name="Desiro A."/>
            <person name="Na H."/>
            <person name="Kennedy M."/>
            <person name="Barry K."/>
            <person name="Grigoriev I.V."/>
            <person name="Miller A.N."/>
            <person name="O'Donnell K."/>
            <person name="Stajich J.E."/>
            <person name="Bonito G."/>
        </authorList>
    </citation>
    <scope>NUCLEOTIDE SEQUENCE [LARGE SCALE GENOMIC DNA]</scope>
    <source>
        <strain evidence="3 4">AD045</strain>
    </source>
</reference>
<keyword evidence="4" id="KW-1185">Reference proteome</keyword>
<accession>A0ABQ7JQ35</accession>
<name>A0ABQ7JQ35_9FUNG</name>
<organism evidence="3 4">
    <name type="scientific">Linnemannia gamsii</name>
    <dbReference type="NCBI Taxonomy" id="64522"/>
    <lineage>
        <taxon>Eukaryota</taxon>
        <taxon>Fungi</taxon>
        <taxon>Fungi incertae sedis</taxon>
        <taxon>Mucoromycota</taxon>
        <taxon>Mortierellomycotina</taxon>
        <taxon>Mortierellomycetes</taxon>
        <taxon>Mortierellales</taxon>
        <taxon>Mortierellaceae</taxon>
        <taxon>Linnemannia</taxon>
    </lineage>
</organism>
<dbReference type="Pfam" id="PF12937">
    <property type="entry name" value="F-box-like"/>
    <property type="match status" value="1"/>
</dbReference>
<sequence length="203" mass="23169">MSESTPADIIKHTASSKVFALLELMDHIGHLLHQSDHASCTLVCHSWNEIFTPLLWSTIDTHSKSWRKIMYKCDTGEVERDKFEGWCKTIFAKHGHLIRHLGAQWNTILEVASLNSSDCKNLLSLSTEVVRHSYVIPTTVLALIADNSVDHKENGDNNNDNGGNDDDGEHQLRRFPWVSEDGMTKYREDILHRGTIERFFILT</sequence>
<evidence type="ECO:0000313" key="3">
    <source>
        <dbReference type="EMBL" id="KAG0282889.1"/>
    </source>
</evidence>
<dbReference type="Gene3D" id="1.20.1280.50">
    <property type="match status" value="1"/>
</dbReference>
<dbReference type="InterPro" id="IPR001810">
    <property type="entry name" value="F-box_dom"/>
</dbReference>
<dbReference type="Proteomes" id="UP001194696">
    <property type="component" value="Unassembled WGS sequence"/>
</dbReference>
<feature type="region of interest" description="Disordered" evidence="1">
    <location>
        <begin position="151"/>
        <end position="171"/>
    </location>
</feature>
<dbReference type="InterPro" id="IPR036047">
    <property type="entry name" value="F-box-like_dom_sf"/>
</dbReference>
<evidence type="ECO:0000259" key="2">
    <source>
        <dbReference type="Pfam" id="PF12937"/>
    </source>
</evidence>
<comment type="caution">
    <text evidence="3">The sequence shown here is derived from an EMBL/GenBank/DDBJ whole genome shotgun (WGS) entry which is preliminary data.</text>
</comment>
<proteinExistence type="predicted"/>
<evidence type="ECO:0000256" key="1">
    <source>
        <dbReference type="SAM" id="MobiDB-lite"/>
    </source>
</evidence>
<dbReference type="EMBL" id="JAAAIM010000986">
    <property type="protein sequence ID" value="KAG0282889.1"/>
    <property type="molecule type" value="Genomic_DNA"/>
</dbReference>
<feature type="domain" description="F-box" evidence="2">
    <location>
        <begin position="23"/>
        <end position="60"/>
    </location>
</feature>
<gene>
    <name evidence="3" type="ORF">BGZ96_012741</name>
</gene>
<dbReference type="SUPFAM" id="SSF81383">
    <property type="entry name" value="F-box domain"/>
    <property type="match status" value="1"/>
</dbReference>